<keyword evidence="2" id="KW-1185">Reference proteome</keyword>
<reference evidence="1 2" key="1">
    <citation type="journal article" date="2011" name="J. Bacteriol.">
        <title>Genome Sequence of the Ruminal Bacterium Megasphaera elsdenii.</title>
        <authorList>
            <person name="Marx H."/>
            <person name="Graf A.B."/>
            <person name="Tatto N."/>
            <person name="Thallinger G.G."/>
            <person name="Mattanovich D."/>
            <person name="Sauer M."/>
        </authorList>
    </citation>
    <scope>NUCLEOTIDE SEQUENCE [LARGE SCALE GENOMIC DNA]</scope>
    <source>
        <strain evidence="1 2">DSM 20460</strain>
    </source>
</reference>
<dbReference type="HOGENOM" id="CLU_2880635_0_0_9"/>
<proteinExistence type="predicted"/>
<dbReference type="AlphaFoldDB" id="G0VPD0"/>
<dbReference type="GeneID" id="97492047"/>
<dbReference type="EMBL" id="HE576794">
    <property type="protein sequence ID" value="CCC73308.1"/>
    <property type="molecule type" value="Genomic_DNA"/>
</dbReference>
<dbReference type="STRING" id="1064535.MELS_1086"/>
<dbReference type="Proteomes" id="UP000010111">
    <property type="component" value="Chromosome"/>
</dbReference>
<dbReference type="KEGG" id="med:MELS_1086"/>
<evidence type="ECO:0000313" key="2">
    <source>
        <dbReference type="Proteomes" id="UP000010111"/>
    </source>
</evidence>
<gene>
    <name evidence="1" type="ORF">MELS_1086</name>
</gene>
<name>G0VPD0_MEGEL</name>
<evidence type="ECO:0000313" key="1">
    <source>
        <dbReference type="EMBL" id="CCC73308.1"/>
    </source>
</evidence>
<dbReference type="RefSeq" id="WP_014016042.1">
    <property type="nucleotide sequence ID" value="NC_015873.1"/>
</dbReference>
<sequence>MEVHISITGDDESVKKVLDILTGGRIVDNLETTVKPKKHAGRPKKHIEKDIDMNEVSEKIFGK</sequence>
<accession>G0VPD0</accession>
<organism evidence="1 2">
    <name type="scientific">Megasphaera elsdenii DSM 20460</name>
    <dbReference type="NCBI Taxonomy" id="1064535"/>
    <lineage>
        <taxon>Bacteria</taxon>
        <taxon>Bacillati</taxon>
        <taxon>Bacillota</taxon>
        <taxon>Negativicutes</taxon>
        <taxon>Veillonellales</taxon>
        <taxon>Veillonellaceae</taxon>
        <taxon>Megasphaera</taxon>
    </lineage>
</organism>
<protein>
    <submittedName>
        <fullName evidence="1">Uncharacterized protein</fullName>
    </submittedName>
</protein>